<dbReference type="NCBIfam" id="NF009223">
    <property type="entry name" value="PRK12573.1"/>
    <property type="match status" value="1"/>
</dbReference>
<feature type="transmembrane region" description="Helical" evidence="7">
    <location>
        <begin position="12"/>
        <end position="30"/>
    </location>
</feature>
<dbReference type="RefSeq" id="WP_015260706.1">
    <property type="nucleotide sequence ID" value="NC_019903.1"/>
</dbReference>
<dbReference type="InterPro" id="IPR007182">
    <property type="entry name" value="MnhB"/>
</dbReference>
<evidence type="ECO:0000256" key="3">
    <source>
        <dbReference type="ARBA" id="ARBA00022475"/>
    </source>
</evidence>
<evidence type="ECO:0000256" key="5">
    <source>
        <dbReference type="ARBA" id="ARBA00022989"/>
    </source>
</evidence>
<dbReference type="Proteomes" id="UP000010797">
    <property type="component" value="Chromosome"/>
</dbReference>
<evidence type="ECO:0000313" key="10">
    <source>
        <dbReference type="Proteomes" id="UP000010797"/>
    </source>
</evidence>
<keyword evidence="10" id="KW-1185">Reference proteome</keyword>
<dbReference type="Pfam" id="PF04039">
    <property type="entry name" value="MnhB"/>
    <property type="match status" value="1"/>
</dbReference>
<keyword evidence="5 7" id="KW-1133">Transmembrane helix</keyword>
<dbReference type="PANTHER" id="PTHR33932">
    <property type="entry name" value="NA(+)/H(+) ANTIPORTER SUBUNIT B"/>
    <property type="match status" value="1"/>
</dbReference>
<name>L0F1H2_DESDL</name>
<dbReference type="KEGG" id="ddl:Desdi_0139"/>
<comment type="subcellular location">
    <subcellularLocation>
        <location evidence="1">Cell membrane</location>
        <topology evidence="1">Multi-pass membrane protein</topology>
    </subcellularLocation>
</comment>
<feature type="transmembrane region" description="Helical" evidence="7">
    <location>
        <begin position="36"/>
        <end position="57"/>
    </location>
</feature>
<dbReference type="HOGENOM" id="CLU_101659_1_1_9"/>
<evidence type="ECO:0000256" key="6">
    <source>
        <dbReference type="ARBA" id="ARBA00023136"/>
    </source>
</evidence>
<protein>
    <submittedName>
        <fullName evidence="9">Multisubunit Na+/H+ antiporter, MnhB subunit</fullName>
    </submittedName>
</protein>
<feature type="transmembrane region" description="Helical" evidence="7">
    <location>
        <begin position="69"/>
        <end position="89"/>
    </location>
</feature>
<feature type="transmembrane region" description="Helical" evidence="7">
    <location>
        <begin position="111"/>
        <end position="134"/>
    </location>
</feature>
<evidence type="ECO:0000259" key="8">
    <source>
        <dbReference type="Pfam" id="PF04039"/>
    </source>
</evidence>
<dbReference type="EMBL" id="CP003344">
    <property type="protein sequence ID" value="AGA67699.1"/>
    <property type="molecule type" value="Genomic_DNA"/>
</dbReference>
<organism evidence="9 10">
    <name type="scientific">Desulfitobacterium dichloroeliminans (strain LMG P-21439 / DCA1)</name>
    <dbReference type="NCBI Taxonomy" id="871963"/>
    <lineage>
        <taxon>Bacteria</taxon>
        <taxon>Bacillati</taxon>
        <taxon>Bacillota</taxon>
        <taxon>Clostridia</taxon>
        <taxon>Eubacteriales</taxon>
        <taxon>Desulfitobacteriaceae</taxon>
        <taxon>Desulfitobacterium</taxon>
    </lineage>
</organism>
<dbReference type="InterPro" id="IPR050622">
    <property type="entry name" value="CPA3_antiporter_subunitB"/>
</dbReference>
<dbReference type="GO" id="GO:0005886">
    <property type="term" value="C:plasma membrane"/>
    <property type="evidence" value="ECO:0007669"/>
    <property type="project" value="UniProtKB-SubCell"/>
</dbReference>
<evidence type="ECO:0000256" key="2">
    <source>
        <dbReference type="ARBA" id="ARBA00009425"/>
    </source>
</evidence>
<keyword evidence="4 7" id="KW-0812">Transmembrane</keyword>
<dbReference type="OrthoDB" id="9798859at2"/>
<evidence type="ECO:0000256" key="4">
    <source>
        <dbReference type="ARBA" id="ARBA00022692"/>
    </source>
</evidence>
<keyword evidence="6 7" id="KW-0472">Membrane</keyword>
<evidence type="ECO:0000256" key="1">
    <source>
        <dbReference type="ARBA" id="ARBA00004651"/>
    </source>
</evidence>
<evidence type="ECO:0000313" key="9">
    <source>
        <dbReference type="EMBL" id="AGA67699.1"/>
    </source>
</evidence>
<accession>L0F1H2</accession>
<keyword evidence="3" id="KW-1003">Cell membrane</keyword>
<dbReference type="PANTHER" id="PTHR33932:SF4">
    <property type="entry name" value="NA(+)_H(+) ANTIPORTER SUBUNIT B"/>
    <property type="match status" value="1"/>
</dbReference>
<sequence length="145" mass="15842">MRNNDVILQTVTRVMTFIILTFAVFLFMAGHHNPGGGFIGGLVFAAGISLLFIAFDLKTVRAGFPLDFQMLAFSGVLIALLTAMGSFLFDQPFLSHTFGYFVLPIFGKTELATAVLFDVGVGMAVLGTALTIIYDIREDISIWKH</sequence>
<dbReference type="eggNOG" id="COG2111">
    <property type="taxonomic scope" value="Bacteria"/>
</dbReference>
<comment type="similarity">
    <text evidence="2">Belongs to the CPA3 antiporters (TC 2.A.63) subunit B family.</text>
</comment>
<proteinExistence type="inferred from homology"/>
<feature type="domain" description="Na+/H+ antiporter MnhB subunit-related protein" evidence="8">
    <location>
        <begin position="7"/>
        <end position="130"/>
    </location>
</feature>
<reference evidence="10" key="1">
    <citation type="submission" date="2012-02" db="EMBL/GenBank/DDBJ databases">
        <title>Complete sequence of Desulfitobacterium dichloroeliminans LMG P-21439.</title>
        <authorList>
            <person name="Lucas S."/>
            <person name="Han J."/>
            <person name="Lapidus A."/>
            <person name="Cheng J.-F."/>
            <person name="Goodwin L."/>
            <person name="Pitluck S."/>
            <person name="Peters L."/>
            <person name="Ovchinnikova G."/>
            <person name="Teshima H."/>
            <person name="Detter J.C."/>
            <person name="Han C."/>
            <person name="Tapia R."/>
            <person name="Land M."/>
            <person name="Hauser L."/>
            <person name="Kyrpides N."/>
            <person name="Ivanova N."/>
            <person name="Pagani I."/>
            <person name="Kruse T."/>
            <person name="de Vos W.M."/>
            <person name="Boon N."/>
            <person name="Smidt H."/>
            <person name="Woyke T."/>
        </authorList>
    </citation>
    <scope>NUCLEOTIDE SEQUENCE [LARGE SCALE GENOMIC DNA]</scope>
    <source>
        <strain evidence="10">LMG P-21439 / DCA1</strain>
    </source>
</reference>
<dbReference type="AlphaFoldDB" id="L0F1H2"/>
<evidence type="ECO:0000256" key="7">
    <source>
        <dbReference type="SAM" id="Phobius"/>
    </source>
</evidence>
<gene>
    <name evidence="9" type="ordered locus">Desdi_0139</name>
</gene>
<dbReference type="STRING" id="871963.Desdi_0139"/>